<feature type="domain" description="Pterin-binding" evidence="2">
    <location>
        <begin position="117"/>
        <end position="340"/>
    </location>
</feature>
<dbReference type="InterPro" id="IPR000489">
    <property type="entry name" value="Pterin-binding_dom"/>
</dbReference>
<dbReference type="KEGG" id="tpol:Mal48_29490"/>
<keyword evidence="4" id="KW-1185">Reference proteome</keyword>
<feature type="compositionally biased region" description="Basic residues" evidence="1">
    <location>
        <begin position="466"/>
        <end position="483"/>
    </location>
</feature>
<sequence>MTTSTPNLVPQSGEKILFITGRLAEAVTRQVVEEVSQAMGFAADVHVVGISVAALTHADWLNRKLTDQPSGYDAVFVPGWCQGDLAPLSDRFGVPFRLGPKDILDLAEFFGRQSRGPVSLDRYDIEIIAEINHAPRLKHQEILEIANRYRRDGADVIDIGCIPGESWQQTGEVVSMLIAEGFRISIDSFDRYEVESAIKAGAELVLSCNSTNVDWLSQLGVEVVVIPDDPAETSSMWETAEKFKLANCPHRLDPILEPIGFGFAASLARYYEARRQAPEQPIMMGIGNLTEMTEVDSAGLNALFAAICQELKIQSVLATEVIPWSQSAVREFDLARKLMKHAVENRQLPKHVTSELVMLRDPTVSELGASTLENMAKEIRDANYRIFVERDEIHIMNRDGYWHGRDAFEIFDDYIAHDPNLDVNHSFYLGYELAKAITALTLGKQYRQDQALNWGFLTVPEQSVHERRKQKKASANKSRKPDA</sequence>
<dbReference type="InterPro" id="IPR045406">
    <property type="entry name" value="DUF6513"/>
</dbReference>
<evidence type="ECO:0000313" key="4">
    <source>
        <dbReference type="Proteomes" id="UP000315724"/>
    </source>
</evidence>
<protein>
    <submittedName>
        <fullName evidence="3">Pterin binding enzyme</fullName>
    </submittedName>
</protein>
<dbReference type="Pfam" id="PF20123">
    <property type="entry name" value="DUF6513"/>
    <property type="match status" value="1"/>
</dbReference>
<evidence type="ECO:0000313" key="3">
    <source>
        <dbReference type="EMBL" id="QDT33695.1"/>
    </source>
</evidence>
<evidence type="ECO:0000256" key="1">
    <source>
        <dbReference type="SAM" id="MobiDB-lite"/>
    </source>
</evidence>
<dbReference type="InterPro" id="IPR025595">
    <property type="entry name" value="PterinBD-DUF4346"/>
</dbReference>
<organism evidence="3 4">
    <name type="scientific">Thalassoglobus polymorphus</name>
    <dbReference type="NCBI Taxonomy" id="2527994"/>
    <lineage>
        <taxon>Bacteria</taxon>
        <taxon>Pseudomonadati</taxon>
        <taxon>Planctomycetota</taxon>
        <taxon>Planctomycetia</taxon>
        <taxon>Planctomycetales</taxon>
        <taxon>Planctomycetaceae</taxon>
        <taxon>Thalassoglobus</taxon>
    </lineage>
</organism>
<dbReference type="AlphaFoldDB" id="A0A517QPZ2"/>
<accession>A0A517QPZ2</accession>
<reference evidence="3 4" key="1">
    <citation type="submission" date="2019-02" db="EMBL/GenBank/DDBJ databases">
        <title>Deep-cultivation of Planctomycetes and their phenomic and genomic characterization uncovers novel biology.</title>
        <authorList>
            <person name="Wiegand S."/>
            <person name="Jogler M."/>
            <person name="Boedeker C."/>
            <person name="Pinto D."/>
            <person name="Vollmers J."/>
            <person name="Rivas-Marin E."/>
            <person name="Kohn T."/>
            <person name="Peeters S.H."/>
            <person name="Heuer A."/>
            <person name="Rast P."/>
            <person name="Oberbeckmann S."/>
            <person name="Bunk B."/>
            <person name="Jeske O."/>
            <person name="Meyerdierks A."/>
            <person name="Storesund J.E."/>
            <person name="Kallscheuer N."/>
            <person name="Luecker S."/>
            <person name="Lage O.M."/>
            <person name="Pohl T."/>
            <person name="Merkel B.J."/>
            <person name="Hornburger P."/>
            <person name="Mueller R.-W."/>
            <person name="Bruemmer F."/>
            <person name="Labrenz M."/>
            <person name="Spormann A.M."/>
            <person name="Op den Camp H."/>
            <person name="Overmann J."/>
            <person name="Amann R."/>
            <person name="Jetten M.S.M."/>
            <person name="Mascher T."/>
            <person name="Medema M.H."/>
            <person name="Devos D.P."/>
            <person name="Kaster A.-K."/>
            <person name="Ovreas L."/>
            <person name="Rohde M."/>
            <person name="Galperin M.Y."/>
            <person name="Jogler C."/>
        </authorList>
    </citation>
    <scope>NUCLEOTIDE SEQUENCE [LARGE SCALE GENOMIC DNA]</scope>
    <source>
        <strain evidence="3 4">Mal48</strain>
    </source>
</reference>
<dbReference type="EMBL" id="CP036267">
    <property type="protein sequence ID" value="QDT33695.1"/>
    <property type="molecule type" value="Genomic_DNA"/>
</dbReference>
<dbReference type="Proteomes" id="UP000315724">
    <property type="component" value="Chromosome"/>
</dbReference>
<feature type="region of interest" description="Disordered" evidence="1">
    <location>
        <begin position="463"/>
        <end position="483"/>
    </location>
</feature>
<dbReference type="Gene3D" id="3.20.20.20">
    <property type="entry name" value="Dihydropteroate synthase-like"/>
    <property type="match status" value="1"/>
</dbReference>
<evidence type="ECO:0000259" key="2">
    <source>
        <dbReference type="PROSITE" id="PS50972"/>
    </source>
</evidence>
<proteinExistence type="predicted"/>
<name>A0A517QPZ2_9PLAN</name>
<dbReference type="GO" id="GO:0042558">
    <property type="term" value="P:pteridine-containing compound metabolic process"/>
    <property type="evidence" value="ECO:0007669"/>
    <property type="project" value="InterPro"/>
</dbReference>
<dbReference type="Pfam" id="PF14251">
    <property type="entry name" value="PterinBD-DUF4346"/>
    <property type="match status" value="1"/>
</dbReference>
<dbReference type="RefSeq" id="WP_145200412.1">
    <property type="nucleotide sequence ID" value="NZ_CP036267.1"/>
</dbReference>
<dbReference type="OrthoDB" id="4029442at2"/>
<gene>
    <name evidence="3" type="ORF">Mal48_29490</name>
</gene>
<dbReference type="InterPro" id="IPR011005">
    <property type="entry name" value="Dihydropteroate_synth-like_sf"/>
</dbReference>
<dbReference type="SUPFAM" id="SSF51717">
    <property type="entry name" value="Dihydropteroate synthetase-like"/>
    <property type="match status" value="1"/>
</dbReference>
<dbReference type="PROSITE" id="PS50972">
    <property type="entry name" value="PTERIN_BINDING"/>
    <property type="match status" value="1"/>
</dbReference>